<dbReference type="SUPFAM" id="SSF56436">
    <property type="entry name" value="C-type lectin-like"/>
    <property type="match status" value="1"/>
</dbReference>
<reference evidence="3" key="1">
    <citation type="journal article" date="2020" name="Int. J. Syst. Evol. Microbiol.">
        <title>Capnocytophaga felis sp. nov. isolated from the feline oral cavity.</title>
        <authorList>
            <person name="Suzuki M."/>
            <person name="Umeda K."/>
            <person name="Kimura M."/>
            <person name="Imaoka K."/>
            <person name="Morikawa S."/>
            <person name="Maeda K."/>
        </authorList>
    </citation>
    <scope>NUCLEOTIDE SEQUENCE [LARGE SCALE GENOMIC DNA]</scope>
    <source>
        <strain evidence="3">KC07070</strain>
    </source>
</reference>
<evidence type="ECO:0000259" key="1">
    <source>
        <dbReference type="SMART" id="SM00635"/>
    </source>
</evidence>
<dbReference type="Pfam" id="PF03781">
    <property type="entry name" value="FGE-sulfatase"/>
    <property type="match status" value="1"/>
</dbReference>
<feature type="domain" description="BIG2" evidence="1">
    <location>
        <begin position="261"/>
        <end position="337"/>
    </location>
</feature>
<dbReference type="Gene3D" id="3.90.1580.10">
    <property type="entry name" value="paralog of FGE (formylglycine-generating enzyme)"/>
    <property type="match status" value="1"/>
</dbReference>
<proteinExistence type="predicted"/>
<dbReference type="RefSeq" id="WP_227977408.1">
    <property type="nucleotide sequence ID" value="NZ_BLBC01000007.1"/>
</dbReference>
<evidence type="ECO:0000313" key="3">
    <source>
        <dbReference type="Proteomes" id="UP000398217"/>
    </source>
</evidence>
<dbReference type="PANTHER" id="PTHR23150">
    <property type="entry name" value="SULFATASE MODIFYING FACTOR 1, 2"/>
    <property type="match status" value="1"/>
</dbReference>
<dbReference type="InterPro" id="IPR051043">
    <property type="entry name" value="Sulfatase_Mod_Factor_Kinase"/>
</dbReference>
<sequence length="747" mass="78149">MRKIVTYVAAFFALATATNCVKEVEYDDLKLSSEKNSLRAGEMATFEVTSGSGEYDVTSAQESVVKASKSESVVTLRGVSKGETTVTVQDKVTGQKSSVKVTVLKALENLSLDKVEINVAPRESAIVNIRTGNGAYELSVANTNTAKASVSGSKITVAAGTIGSTTLTVKDKESNKTVQVKISVVEKLSLNKSELVIKANDSGVISVVGSGQYVIKSSDEAIAKATLSGDKITIKSGKAGSATISVTDAITGKASDVKIVVIADVSLSKREVTLERGKENQEVVVNSGSGEYTVSSANSNVATASISEGKLIIRGVSQGTTQVSVKDTKTGKVAEVRVVVTVANITLSSLSTTLRATETTNINILTGSGSYEVTSNSIAVASASINGNKVVITGKAIGSAKVTVKDKISGKVAVINVTVSAKQNIKLAHTTTEIKVGVSRNVVISTGSGNYVAVSGNAGVATANISGNVLIVKGIKAGSTNITVSNGVDNPTVLNVKVVAPAPVAPSTPKTGDVVGELAIVEGGTFQMGTPSRGDGDEILHTVTLSSFKISKYEITNAQYAKFLTAKGNQRENGAIWYQGKDIVKEGNGFKARAGRENYPVIFVTWHGAKAYAEWVGGSLPTEAQWEYAARGGNKSKGYTWSGSNDINEVAWYVGNSGGRLHEVGTKKPNELGIYDMSGNAWEWTADLYGPYSTAPQTDPTGATRGNNRVRRGASAFCTPNTNRSTNRSNRAPNGIRHNLGFRVVFK</sequence>
<dbReference type="InterPro" id="IPR003343">
    <property type="entry name" value="Big_2"/>
</dbReference>
<protein>
    <recommendedName>
        <fullName evidence="1">BIG2 domain-containing protein</fullName>
    </recommendedName>
</protein>
<feature type="domain" description="BIG2" evidence="1">
    <location>
        <begin position="25"/>
        <end position="100"/>
    </location>
</feature>
<dbReference type="InterPro" id="IPR042095">
    <property type="entry name" value="SUMF_sf"/>
</dbReference>
<dbReference type="AlphaFoldDB" id="A0A5M4B8S8"/>
<feature type="domain" description="BIG2" evidence="1">
    <location>
        <begin position="106"/>
        <end position="181"/>
    </location>
</feature>
<feature type="domain" description="BIG2" evidence="1">
    <location>
        <begin position="341"/>
        <end position="416"/>
    </location>
</feature>
<name>A0A5M4B8S8_9FLAO</name>
<evidence type="ECO:0000313" key="2">
    <source>
        <dbReference type="EMBL" id="GET46009.1"/>
    </source>
</evidence>
<organism evidence="2 3">
    <name type="scientific">Capnocytophaga felis</name>
    <dbReference type="NCBI Taxonomy" id="2267611"/>
    <lineage>
        <taxon>Bacteria</taxon>
        <taxon>Pseudomonadati</taxon>
        <taxon>Bacteroidota</taxon>
        <taxon>Flavobacteriia</taxon>
        <taxon>Flavobacteriales</taxon>
        <taxon>Flavobacteriaceae</taxon>
        <taxon>Capnocytophaga</taxon>
    </lineage>
</organism>
<dbReference type="Proteomes" id="UP000398217">
    <property type="component" value="Unassembled WGS sequence"/>
</dbReference>
<dbReference type="InterPro" id="IPR005532">
    <property type="entry name" value="SUMF_dom"/>
</dbReference>
<dbReference type="PANTHER" id="PTHR23150:SF19">
    <property type="entry name" value="FORMYLGLYCINE-GENERATING ENZYME"/>
    <property type="match status" value="1"/>
</dbReference>
<dbReference type="SMART" id="SM00635">
    <property type="entry name" value="BID_2"/>
    <property type="match status" value="6"/>
</dbReference>
<dbReference type="InterPro" id="IPR016187">
    <property type="entry name" value="CTDL_fold"/>
</dbReference>
<feature type="domain" description="BIG2" evidence="1">
    <location>
        <begin position="184"/>
        <end position="258"/>
    </location>
</feature>
<keyword evidence="3" id="KW-1185">Reference proteome</keyword>
<dbReference type="GO" id="GO:0120147">
    <property type="term" value="F:formylglycine-generating oxidase activity"/>
    <property type="evidence" value="ECO:0007669"/>
    <property type="project" value="TreeGrafter"/>
</dbReference>
<gene>
    <name evidence="2" type="ORF">RCZ01_13110</name>
</gene>
<accession>A0A5M4B8S8</accession>
<comment type="caution">
    <text evidence="2">The sequence shown here is derived from an EMBL/GenBank/DDBJ whole genome shotgun (WGS) entry which is preliminary data.</text>
</comment>
<dbReference type="EMBL" id="BLBC01000007">
    <property type="protein sequence ID" value="GET46009.1"/>
    <property type="molecule type" value="Genomic_DNA"/>
</dbReference>
<feature type="domain" description="BIG2" evidence="1">
    <location>
        <begin position="421"/>
        <end position="496"/>
    </location>
</feature>